<evidence type="ECO:0000256" key="5">
    <source>
        <dbReference type="ARBA" id="ARBA00023157"/>
    </source>
</evidence>
<feature type="disulfide bond" evidence="7">
    <location>
        <begin position="54"/>
        <end position="64"/>
    </location>
</feature>
<dbReference type="Proteomes" id="UP001153321">
    <property type="component" value="Chromosome 21"/>
</dbReference>
<evidence type="ECO:0000259" key="9">
    <source>
        <dbReference type="PROSITE" id="PS51446"/>
    </source>
</evidence>
<name>A0A9P0I6D1_SPOLI</name>
<gene>
    <name evidence="10" type="ORF">SPLIT_LOCUS6118</name>
</gene>
<dbReference type="SUPFAM" id="SSF57283">
    <property type="entry name" value="PMP inhibitors"/>
    <property type="match status" value="3"/>
</dbReference>
<evidence type="ECO:0000256" key="1">
    <source>
        <dbReference type="ARBA" id="ARBA00004613"/>
    </source>
</evidence>
<comment type="similarity">
    <text evidence="6 7">Belongs to the protease inhibitor I19 family.</text>
</comment>
<keyword evidence="5 7" id="KW-1015">Disulfide bond</keyword>
<evidence type="ECO:0000313" key="10">
    <source>
        <dbReference type="EMBL" id="CAH1640762.1"/>
    </source>
</evidence>
<feature type="signal peptide" evidence="8">
    <location>
        <begin position="1"/>
        <end position="23"/>
    </location>
</feature>
<sequence>MLISLLTFLPIILLLNSIETTLSKDVTKFRKLPEIKYGMKCVQGKTYKMDCNTCRCGSHNNLLCTKALCTDKIKKEIIEELEPESEPSKRSSRSFKVSNLDNIIGKKKKIRRIIRRENKRYLRTDTKGFPNLPLGKMCVPGRIYQDRCQRCYCKTNRTAFCSNENACKQSKVARELKPEDVRPPITDEEFRELPELSHTAARCVPGTTYKVDCNVCLCDEFLNLMCDKLLCVSYADVHKAEAIKKSGLPCNVNDYMENMVLQSKCVECTCNGTTHCVAKQNCITEAETMHRTVSSRRTFDVDSDKCIANHVYNDDCNRCYCQEDQSLRCTQKKCLNYKEALELQKRQKYLLRHGL</sequence>
<proteinExistence type="inferred from homology"/>
<reference evidence="10" key="1">
    <citation type="submission" date="2022-02" db="EMBL/GenBank/DDBJ databases">
        <authorList>
            <person name="King R."/>
        </authorList>
    </citation>
    <scope>NUCLEOTIDE SEQUENCE</scope>
</reference>
<evidence type="ECO:0000256" key="7">
    <source>
        <dbReference type="PROSITE-ProRule" id="PRU00776"/>
    </source>
</evidence>
<dbReference type="InterPro" id="IPR036201">
    <property type="entry name" value="Pacifastin_dom_sf"/>
</dbReference>
<dbReference type="Pfam" id="PF05375">
    <property type="entry name" value="Pacifastin_I"/>
    <property type="match status" value="2"/>
</dbReference>
<evidence type="ECO:0000256" key="3">
    <source>
        <dbReference type="ARBA" id="ARBA00022690"/>
    </source>
</evidence>
<evidence type="ECO:0000256" key="4">
    <source>
        <dbReference type="ARBA" id="ARBA00022900"/>
    </source>
</evidence>
<comment type="subcellular location">
    <subcellularLocation>
        <location evidence="1">Secreted</location>
    </subcellularLocation>
</comment>
<evidence type="ECO:0000256" key="6">
    <source>
        <dbReference type="ARBA" id="ARBA00029459"/>
    </source>
</evidence>
<accession>A0A9P0I6D1</accession>
<dbReference type="GO" id="GO:0005576">
    <property type="term" value="C:extracellular region"/>
    <property type="evidence" value="ECO:0007669"/>
    <property type="project" value="UniProtKB-SubCell"/>
</dbReference>
<organism evidence="10 11">
    <name type="scientific">Spodoptera littoralis</name>
    <name type="common">Egyptian cotton leafworm</name>
    <dbReference type="NCBI Taxonomy" id="7109"/>
    <lineage>
        <taxon>Eukaryota</taxon>
        <taxon>Metazoa</taxon>
        <taxon>Ecdysozoa</taxon>
        <taxon>Arthropoda</taxon>
        <taxon>Hexapoda</taxon>
        <taxon>Insecta</taxon>
        <taxon>Pterygota</taxon>
        <taxon>Neoptera</taxon>
        <taxon>Endopterygota</taxon>
        <taxon>Lepidoptera</taxon>
        <taxon>Glossata</taxon>
        <taxon>Ditrysia</taxon>
        <taxon>Noctuoidea</taxon>
        <taxon>Noctuidae</taxon>
        <taxon>Amphipyrinae</taxon>
        <taxon>Spodoptera</taxon>
    </lineage>
</organism>
<comment type="caution">
    <text evidence="7">Lacks conserved residue(s) required for the propagation of feature annotation.</text>
</comment>
<keyword evidence="2" id="KW-0964">Secreted</keyword>
<dbReference type="InterPro" id="IPR008037">
    <property type="entry name" value="Pacifastin_dom"/>
</dbReference>
<dbReference type="AlphaFoldDB" id="A0A9P0I6D1"/>
<feature type="chain" id="PRO_5040403095" description="Pacifastin domain-containing protein" evidence="8">
    <location>
        <begin position="24"/>
        <end position="355"/>
    </location>
</feature>
<feature type="disulfide bond" evidence="7">
    <location>
        <begin position="51"/>
        <end position="69"/>
    </location>
</feature>
<dbReference type="GO" id="GO:0004867">
    <property type="term" value="F:serine-type endopeptidase inhibitor activity"/>
    <property type="evidence" value="ECO:0007669"/>
    <property type="project" value="UniProtKB-UniRule"/>
</dbReference>
<keyword evidence="3 7" id="KW-0646">Protease inhibitor</keyword>
<evidence type="ECO:0000256" key="2">
    <source>
        <dbReference type="ARBA" id="ARBA00022525"/>
    </source>
</evidence>
<dbReference type="EMBL" id="LR824552">
    <property type="protein sequence ID" value="CAH1640762.1"/>
    <property type="molecule type" value="Genomic_DNA"/>
</dbReference>
<evidence type="ECO:0000256" key="8">
    <source>
        <dbReference type="SAM" id="SignalP"/>
    </source>
</evidence>
<feature type="domain" description="Pacifastin" evidence="9">
    <location>
        <begin position="38"/>
        <end position="72"/>
    </location>
</feature>
<protein>
    <recommendedName>
        <fullName evidence="9">Pacifastin domain-containing protein</fullName>
    </recommendedName>
</protein>
<keyword evidence="4 7" id="KW-0722">Serine protease inhibitor</keyword>
<dbReference type="PROSITE" id="PS51446">
    <property type="entry name" value="PACIFASTIN"/>
    <property type="match status" value="1"/>
</dbReference>
<feature type="disulfide bond" evidence="7">
    <location>
        <begin position="41"/>
        <end position="56"/>
    </location>
</feature>
<evidence type="ECO:0000313" key="11">
    <source>
        <dbReference type="Proteomes" id="UP001153321"/>
    </source>
</evidence>
<keyword evidence="8" id="KW-0732">Signal</keyword>
<keyword evidence="11" id="KW-1185">Reference proteome</keyword>